<evidence type="ECO:0000313" key="7">
    <source>
        <dbReference type="Proteomes" id="UP000771797"/>
    </source>
</evidence>
<comment type="similarity">
    <text evidence="2">Belongs to the RdgC family.</text>
</comment>
<gene>
    <name evidence="6" type="primary">rdgC</name>
    <name evidence="6" type="ORF">A6D6_03201</name>
</gene>
<evidence type="ECO:0000256" key="4">
    <source>
        <dbReference type="ARBA" id="ARBA00022490"/>
    </source>
</evidence>
<dbReference type="NCBIfam" id="NF001464">
    <property type="entry name" value="PRK00321.1-5"/>
    <property type="match status" value="1"/>
</dbReference>
<name>A0ABQ6Y548_9GAMM</name>
<dbReference type="PANTHER" id="PTHR38103">
    <property type="entry name" value="RECOMBINATION-ASSOCIATED PROTEIN RDGC"/>
    <property type="match status" value="1"/>
</dbReference>
<evidence type="ECO:0000256" key="1">
    <source>
        <dbReference type="ARBA" id="ARBA00004453"/>
    </source>
</evidence>
<organism evidence="6 7">
    <name type="scientific">Alcanivorax xiamenensis</name>
    <dbReference type="NCBI Taxonomy" id="1177156"/>
    <lineage>
        <taxon>Bacteria</taxon>
        <taxon>Pseudomonadati</taxon>
        <taxon>Pseudomonadota</taxon>
        <taxon>Gammaproteobacteria</taxon>
        <taxon>Oceanospirillales</taxon>
        <taxon>Alcanivoracaceae</taxon>
        <taxon>Alcanivorax</taxon>
    </lineage>
</organism>
<keyword evidence="5" id="KW-0233">DNA recombination</keyword>
<accession>A0ABQ6Y548</accession>
<dbReference type="PANTHER" id="PTHR38103:SF1">
    <property type="entry name" value="RECOMBINATION-ASSOCIATED PROTEIN RDGC"/>
    <property type="match status" value="1"/>
</dbReference>
<keyword evidence="4" id="KW-0963">Cytoplasm</keyword>
<dbReference type="Proteomes" id="UP000771797">
    <property type="component" value="Unassembled WGS sequence"/>
</dbReference>
<comment type="caution">
    <text evidence="6">The sequence shown here is derived from an EMBL/GenBank/DDBJ whole genome shotgun (WGS) entry which is preliminary data.</text>
</comment>
<dbReference type="EMBL" id="AQPF01000034">
    <property type="protein sequence ID" value="KAF0804279.1"/>
    <property type="molecule type" value="Genomic_DNA"/>
</dbReference>
<evidence type="ECO:0000313" key="6">
    <source>
        <dbReference type="EMBL" id="KAF0804279.1"/>
    </source>
</evidence>
<comment type="subcellular location">
    <subcellularLocation>
        <location evidence="1">Cytoplasm</location>
        <location evidence="1">Nucleoid</location>
    </subcellularLocation>
</comment>
<reference evidence="6 7" key="1">
    <citation type="submission" date="2012-09" db="EMBL/GenBank/DDBJ databases">
        <title>Genome Sequence of alkane-degrading Bacterium Alcanivorax sp. 6-D-6.</title>
        <authorList>
            <person name="Lai Q."/>
            <person name="Shao Z."/>
        </authorList>
    </citation>
    <scope>NUCLEOTIDE SEQUENCE [LARGE SCALE GENOMIC DNA]</scope>
    <source>
        <strain evidence="6 7">6-D-6</strain>
    </source>
</reference>
<keyword evidence="7" id="KW-1185">Reference proteome</keyword>
<dbReference type="Pfam" id="PF04381">
    <property type="entry name" value="RdgC"/>
    <property type="match status" value="1"/>
</dbReference>
<evidence type="ECO:0000256" key="2">
    <source>
        <dbReference type="ARBA" id="ARBA00008657"/>
    </source>
</evidence>
<dbReference type="InterPro" id="IPR007476">
    <property type="entry name" value="RdgC"/>
</dbReference>
<sequence length="303" mass="33967">MWIKNLTVFSAKDPFTWPVSELEAQLEGARCQPCGSQAPSSEGFVPPLKGEERMVFAVEGFVYCVHQEITRLLPGPVIKEELDERVEQIQERDDRRVGRKERAELKEQITFELLPRAFTRSRRTGVLIDLERGRILVDSSSSTRAEQVVSVLREALGSLPVTHAGGESAPTTAFAGWLRDHRQLPEDFGLGDRCELKDVKGEGASVRFTAVDLGREEILAHLDTDMVPVRVNLSWNDQLEFDLTDGLDLKRIKALDQFQENLDGMEADDAVAELMARISLQGNALRNLLDGIYQYFQVKADAA</sequence>
<dbReference type="RefSeq" id="WP_133492270.1">
    <property type="nucleotide sequence ID" value="NZ_AQPF01000034.1"/>
</dbReference>
<protein>
    <recommendedName>
        <fullName evidence="3">Recombination-associated protein RdgC</fullName>
    </recommendedName>
</protein>
<evidence type="ECO:0000256" key="3">
    <source>
        <dbReference type="ARBA" id="ARBA00022296"/>
    </source>
</evidence>
<evidence type="ECO:0000256" key="5">
    <source>
        <dbReference type="ARBA" id="ARBA00023172"/>
    </source>
</evidence>
<proteinExistence type="inferred from homology"/>